<evidence type="ECO:0000313" key="9">
    <source>
        <dbReference type="EMBL" id="OTF83021.1"/>
    </source>
</evidence>
<protein>
    <recommendedName>
        <fullName evidence="8">Prenylcysteine lyase domain-containing protein</fullName>
    </recommendedName>
</protein>
<comment type="similarity">
    <text evidence="2">Belongs to the prenylcysteine oxidase family.</text>
</comment>
<evidence type="ECO:0000259" key="8">
    <source>
        <dbReference type="Pfam" id="PF07156"/>
    </source>
</evidence>
<dbReference type="PANTHER" id="PTHR15944">
    <property type="entry name" value="FARNESYLCYSTEINE LYASE"/>
    <property type="match status" value="1"/>
</dbReference>
<proteinExistence type="inferred from homology"/>
<dbReference type="EMBL" id="MUJZ01005600">
    <property type="protein sequence ID" value="OTF83021.1"/>
    <property type="molecule type" value="Genomic_DNA"/>
</dbReference>
<sequence>IIGGGVGGTAAAYFLNELLSKQRHEITIYEKNYRLGGRLHTVNVDNRQYEAGGSIIHERNKYAADLMAKFGLKRRAIRSDDRLCIYNGERFVFCESSWDIVTLIRLLRNYGLDLIRLQKQVNKVIDYFERIYRLQSEQYAYDQVSDLLTAMDSLVYNLTRTSYKQLLQSEYKLSDEFIGQIVQSITLVNYGQTISIPALVGLVSFAGAGSELYAIEGGNKLLPLHLAHFSRARMFLNTRVMSINYLGDHRYRVDSEQISEQSNRSDIYDYVIIATPLASQSNRIRFNNLTKRNELINDIFDKYHMHRTVATFVKGQVLDKYKDLSVLSCDIDRQHGGSFFTSLSKLMPVQNRPPPSTGQSDRNVHKVFSNRRLDHHELYALFDEIDDTQEISWLAYPEYKSVGQPLPPFRVRAGVYYLNAIEWAASAIEMSLIGAKNVALLVCHELNVCQTANNRAANLTLNRVEL</sequence>
<organism evidence="9 10">
    <name type="scientific">Euroglyphus maynei</name>
    <name type="common">Mayne's house dust mite</name>
    <dbReference type="NCBI Taxonomy" id="6958"/>
    <lineage>
        <taxon>Eukaryota</taxon>
        <taxon>Metazoa</taxon>
        <taxon>Ecdysozoa</taxon>
        <taxon>Arthropoda</taxon>
        <taxon>Chelicerata</taxon>
        <taxon>Arachnida</taxon>
        <taxon>Acari</taxon>
        <taxon>Acariformes</taxon>
        <taxon>Sarcoptiformes</taxon>
        <taxon>Astigmata</taxon>
        <taxon>Psoroptidia</taxon>
        <taxon>Analgoidea</taxon>
        <taxon>Pyroglyphidae</taxon>
        <taxon>Pyroglyphinae</taxon>
        <taxon>Euroglyphus</taxon>
    </lineage>
</organism>
<dbReference type="InterPro" id="IPR010795">
    <property type="entry name" value="Prenylcys_lyase"/>
</dbReference>
<evidence type="ECO:0000256" key="5">
    <source>
        <dbReference type="ARBA" id="ARBA00022827"/>
    </source>
</evidence>
<dbReference type="PANTHER" id="PTHR15944:SF0">
    <property type="entry name" value="PRENYLCYSTEINE LYASE DOMAIN-CONTAINING PROTEIN"/>
    <property type="match status" value="1"/>
</dbReference>
<dbReference type="GO" id="GO:0030327">
    <property type="term" value="P:prenylated protein catabolic process"/>
    <property type="evidence" value="ECO:0007669"/>
    <property type="project" value="TreeGrafter"/>
</dbReference>
<gene>
    <name evidence="9" type="ORF">BLA29_004450</name>
</gene>
<dbReference type="Proteomes" id="UP000194236">
    <property type="component" value="Unassembled WGS sequence"/>
</dbReference>
<dbReference type="Pfam" id="PF07156">
    <property type="entry name" value="Prenylcys_lyase"/>
    <property type="match status" value="1"/>
</dbReference>
<dbReference type="InterPro" id="IPR036188">
    <property type="entry name" value="FAD/NAD-bd_sf"/>
</dbReference>
<keyword evidence="7" id="KW-0325">Glycoprotein</keyword>
<evidence type="ECO:0000256" key="7">
    <source>
        <dbReference type="ARBA" id="ARBA00023180"/>
    </source>
</evidence>
<keyword evidence="6" id="KW-0560">Oxidoreductase</keyword>
<dbReference type="SUPFAM" id="SSF51905">
    <property type="entry name" value="FAD/NAD(P)-binding domain"/>
    <property type="match status" value="1"/>
</dbReference>
<keyword evidence="10" id="KW-1185">Reference proteome</keyword>
<evidence type="ECO:0000256" key="2">
    <source>
        <dbReference type="ARBA" id="ARBA00009967"/>
    </source>
</evidence>
<evidence type="ECO:0000256" key="1">
    <source>
        <dbReference type="ARBA" id="ARBA00001974"/>
    </source>
</evidence>
<evidence type="ECO:0000256" key="4">
    <source>
        <dbReference type="ARBA" id="ARBA00022729"/>
    </source>
</evidence>
<comment type="cofactor">
    <cofactor evidence="1">
        <name>FAD</name>
        <dbReference type="ChEBI" id="CHEBI:57692"/>
    </cofactor>
</comment>
<keyword evidence="3" id="KW-0285">Flavoprotein</keyword>
<evidence type="ECO:0000256" key="6">
    <source>
        <dbReference type="ARBA" id="ARBA00023002"/>
    </source>
</evidence>
<dbReference type="Pfam" id="PF13450">
    <property type="entry name" value="NAD_binding_8"/>
    <property type="match status" value="1"/>
</dbReference>
<keyword evidence="5" id="KW-0274">FAD</keyword>
<name>A0A1Y3BPW5_EURMA</name>
<dbReference type="Gene3D" id="3.50.50.60">
    <property type="entry name" value="FAD/NAD(P)-binding domain"/>
    <property type="match status" value="1"/>
</dbReference>
<reference evidence="9 10" key="1">
    <citation type="submission" date="2017-03" db="EMBL/GenBank/DDBJ databases">
        <title>Genome Survey of Euroglyphus maynei.</title>
        <authorList>
            <person name="Arlian L.G."/>
            <person name="Morgan M.S."/>
            <person name="Rider S.D."/>
        </authorList>
    </citation>
    <scope>NUCLEOTIDE SEQUENCE [LARGE SCALE GENOMIC DNA]</scope>
    <source>
        <strain evidence="9">Arlian Lab</strain>
        <tissue evidence="9">Whole body</tissue>
    </source>
</reference>
<feature type="non-terminal residue" evidence="9">
    <location>
        <position position="1"/>
    </location>
</feature>
<comment type="caution">
    <text evidence="9">The sequence shown here is derived from an EMBL/GenBank/DDBJ whole genome shotgun (WGS) entry which is preliminary data.</text>
</comment>
<evidence type="ECO:0000256" key="3">
    <source>
        <dbReference type="ARBA" id="ARBA00022630"/>
    </source>
</evidence>
<keyword evidence="4" id="KW-0732">Signal</keyword>
<evidence type="ECO:0000313" key="10">
    <source>
        <dbReference type="Proteomes" id="UP000194236"/>
    </source>
</evidence>
<dbReference type="GO" id="GO:0001735">
    <property type="term" value="F:prenylcysteine oxidase activity"/>
    <property type="evidence" value="ECO:0007669"/>
    <property type="project" value="InterPro"/>
</dbReference>
<feature type="domain" description="Prenylcysteine lyase" evidence="8">
    <location>
        <begin position="93"/>
        <end position="448"/>
    </location>
</feature>
<dbReference type="AlphaFoldDB" id="A0A1Y3BPW5"/>
<dbReference type="OrthoDB" id="437369at2759"/>
<dbReference type="InterPro" id="IPR017046">
    <property type="entry name" value="Prenylcysteine_Oxase1"/>
</dbReference>
<accession>A0A1Y3BPW5</accession>
<dbReference type="GO" id="GO:0030328">
    <property type="term" value="P:prenylcysteine catabolic process"/>
    <property type="evidence" value="ECO:0007669"/>
    <property type="project" value="InterPro"/>
</dbReference>